<keyword evidence="1" id="KW-0472">Membrane</keyword>
<evidence type="ECO:0000256" key="1">
    <source>
        <dbReference type="SAM" id="Phobius"/>
    </source>
</evidence>
<gene>
    <name evidence="2" type="ORF">PFISCL1PPCAC_6633</name>
</gene>
<reference evidence="2" key="1">
    <citation type="submission" date="2023-10" db="EMBL/GenBank/DDBJ databases">
        <title>Genome assembly of Pristionchus species.</title>
        <authorList>
            <person name="Yoshida K."/>
            <person name="Sommer R.J."/>
        </authorList>
    </citation>
    <scope>NUCLEOTIDE SEQUENCE</scope>
    <source>
        <strain evidence="2">RS5133</strain>
    </source>
</reference>
<proteinExistence type="predicted"/>
<comment type="caution">
    <text evidence="2">The sequence shown here is derived from an EMBL/GenBank/DDBJ whole genome shotgun (WGS) entry which is preliminary data.</text>
</comment>
<dbReference type="Proteomes" id="UP001432322">
    <property type="component" value="Unassembled WGS sequence"/>
</dbReference>
<keyword evidence="1" id="KW-0812">Transmembrane</keyword>
<feature type="transmembrane region" description="Helical" evidence="1">
    <location>
        <begin position="15"/>
        <end position="37"/>
    </location>
</feature>
<sequence length="66" mass="7336">FLFLLPTRLFSTSGVIAFVVLGVCLLVCVGICVWVCIKRTNTDGPMPGLPMDYPRQRFINSPMPAY</sequence>
<protein>
    <submittedName>
        <fullName evidence="2">Uncharacterized protein</fullName>
    </submittedName>
</protein>
<organism evidence="2 3">
    <name type="scientific">Pristionchus fissidentatus</name>
    <dbReference type="NCBI Taxonomy" id="1538716"/>
    <lineage>
        <taxon>Eukaryota</taxon>
        <taxon>Metazoa</taxon>
        <taxon>Ecdysozoa</taxon>
        <taxon>Nematoda</taxon>
        <taxon>Chromadorea</taxon>
        <taxon>Rhabditida</taxon>
        <taxon>Rhabditina</taxon>
        <taxon>Diplogasteromorpha</taxon>
        <taxon>Diplogasteroidea</taxon>
        <taxon>Neodiplogasteridae</taxon>
        <taxon>Pristionchus</taxon>
    </lineage>
</organism>
<keyword evidence="1" id="KW-1133">Transmembrane helix</keyword>
<keyword evidence="3" id="KW-1185">Reference proteome</keyword>
<feature type="non-terminal residue" evidence="2">
    <location>
        <position position="1"/>
    </location>
</feature>
<dbReference type="EMBL" id="BTSY01000002">
    <property type="protein sequence ID" value="GMT15336.1"/>
    <property type="molecule type" value="Genomic_DNA"/>
</dbReference>
<name>A0AAV5V9B9_9BILA</name>
<evidence type="ECO:0000313" key="3">
    <source>
        <dbReference type="Proteomes" id="UP001432322"/>
    </source>
</evidence>
<accession>A0AAV5V9B9</accession>
<dbReference type="AlphaFoldDB" id="A0AAV5V9B9"/>
<evidence type="ECO:0000313" key="2">
    <source>
        <dbReference type="EMBL" id="GMT15336.1"/>
    </source>
</evidence>